<protein>
    <recommendedName>
        <fullName evidence="14">3-isopropylmalate dehydrogenase</fullName>
        <ecNumber evidence="14">1.1.1.85</ecNumber>
    </recommendedName>
    <alternativeName>
        <fullName evidence="14">3-IPM-DH</fullName>
    </alternativeName>
    <alternativeName>
        <fullName evidence="14">Beta-IPM dehydrogenase</fullName>
        <shortName evidence="14">IMDH</shortName>
    </alternativeName>
</protein>
<keyword evidence="9 14" id="KW-0460">Magnesium</keyword>
<keyword evidence="6 14" id="KW-0432">Leucine biosynthesis</keyword>
<dbReference type="GO" id="GO:0000287">
    <property type="term" value="F:magnesium ion binding"/>
    <property type="evidence" value="ECO:0007669"/>
    <property type="project" value="InterPro"/>
</dbReference>
<evidence type="ECO:0000313" key="18">
    <source>
        <dbReference type="Proteomes" id="UP001238179"/>
    </source>
</evidence>
<dbReference type="PROSITE" id="PS00470">
    <property type="entry name" value="IDH_IMDH"/>
    <property type="match status" value="1"/>
</dbReference>
<dbReference type="InterPro" id="IPR019818">
    <property type="entry name" value="IsoCit/isopropylmalate_DH_CS"/>
</dbReference>
<feature type="binding site" evidence="14">
    <location>
        <begin position="276"/>
        <end position="288"/>
    </location>
    <ligand>
        <name>NAD(+)</name>
        <dbReference type="ChEBI" id="CHEBI:57540"/>
    </ligand>
</feature>
<keyword evidence="14" id="KW-0963">Cytoplasm</keyword>
<feature type="binding site" evidence="14">
    <location>
        <position position="243"/>
    </location>
    <ligand>
        <name>Mg(2+)</name>
        <dbReference type="ChEBI" id="CHEBI:18420"/>
    </ligand>
</feature>
<evidence type="ECO:0000256" key="15">
    <source>
        <dbReference type="RuleBase" id="RU004445"/>
    </source>
</evidence>
<comment type="similarity">
    <text evidence="4 14">Belongs to the isocitrate and isopropylmalate dehydrogenases family. LeuB type 1 subfamily.</text>
</comment>
<dbReference type="NCBIfam" id="TIGR00169">
    <property type="entry name" value="leuB"/>
    <property type="match status" value="1"/>
</dbReference>
<dbReference type="Pfam" id="PF00180">
    <property type="entry name" value="Iso_dh"/>
    <property type="match status" value="1"/>
</dbReference>
<comment type="cofactor">
    <cofactor evidence="14 15">
        <name>Mg(2+)</name>
        <dbReference type="ChEBI" id="CHEBI:18420"/>
    </cofactor>
    <cofactor evidence="14 15">
        <name>Mn(2+)</name>
        <dbReference type="ChEBI" id="CHEBI:29035"/>
    </cofactor>
    <text evidence="14 15">Binds 1 Mg(2+) or Mn(2+) ion per subunit.</text>
</comment>
<dbReference type="HAMAP" id="MF_01033">
    <property type="entry name" value="LeuB_type1"/>
    <property type="match status" value="1"/>
</dbReference>
<evidence type="ECO:0000256" key="13">
    <source>
        <dbReference type="ARBA" id="ARBA00023304"/>
    </source>
</evidence>
<evidence type="ECO:0000313" key="17">
    <source>
        <dbReference type="EMBL" id="BDU74495.1"/>
    </source>
</evidence>
<keyword evidence="7 14" id="KW-0028">Amino-acid biosynthesis</keyword>
<dbReference type="GO" id="GO:0003862">
    <property type="term" value="F:3-isopropylmalate dehydrogenase activity"/>
    <property type="evidence" value="ECO:0007669"/>
    <property type="project" value="UniProtKB-UniRule"/>
</dbReference>
<keyword evidence="12 14" id="KW-0464">Manganese</keyword>
<dbReference type="GO" id="GO:0005829">
    <property type="term" value="C:cytosol"/>
    <property type="evidence" value="ECO:0007669"/>
    <property type="project" value="TreeGrafter"/>
</dbReference>
<dbReference type="PANTHER" id="PTHR42979:SF1">
    <property type="entry name" value="3-ISOPROPYLMALATE DEHYDROGENASE"/>
    <property type="match status" value="1"/>
</dbReference>
<dbReference type="GO" id="GO:0009098">
    <property type="term" value="P:L-leucine biosynthetic process"/>
    <property type="evidence" value="ECO:0007669"/>
    <property type="project" value="UniProtKB-UniRule"/>
</dbReference>
<keyword evidence="8 14" id="KW-0479">Metal-binding</keyword>
<name>A0AA48KAW5_9BACT</name>
<feature type="domain" description="Isopropylmalate dehydrogenase-like" evidence="16">
    <location>
        <begin position="4"/>
        <end position="346"/>
    </location>
</feature>
<evidence type="ECO:0000256" key="4">
    <source>
        <dbReference type="ARBA" id="ARBA00008319"/>
    </source>
</evidence>
<evidence type="ECO:0000259" key="16">
    <source>
        <dbReference type="SMART" id="SM01329"/>
    </source>
</evidence>
<dbReference type="Gene3D" id="3.40.718.10">
    <property type="entry name" value="Isopropylmalate Dehydrogenase"/>
    <property type="match status" value="1"/>
</dbReference>
<dbReference type="EC" id="1.1.1.85" evidence="14"/>
<evidence type="ECO:0000256" key="12">
    <source>
        <dbReference type="ARBA" id="ARBA00023211"/>
    </source>
</evidence>
<dbReference type="FunFam" id="3.40.718.10:FF:000006">
    <property type="entry name" value="3-isopropylmalate dehydrogenase"/>
    <property type="match status" value="1"/>
</dbReference>
<keyword evidence="10 14" id="KW-0560">Oxidoreductase</keyword>
<evidence type="ECO:0000256" key="10">
    <source>
        <dbReference type="ARBA" id="ARBA00023002"/>
    </source>
</evidence>
<comment type="pathway">
    <text evidence="3 14 15">Amino-acid biosynthesis; L-leucine biosynthesis; L-leucine from 3-methyl-2-oxobutanoate: step 3/4.</text>
</comment>
<dbReference type="GO" id="GO:0051287">
    <property type="term" value="F:NAD binding"/>
    <property type="evidence" value="ECO:0007669"/>
    <property type="project" value="InterPro"/>
</dbReference>
<dbReference type="PANTHER" id="PTHR42979">
    <property type="entry name" value="3-ISOPROPYLMALATE DEHYDROGENASE"/>
    <property type="match status" value="1"/>
</dbReference>
<evidence type="ECO:0000256" key="8">
    <source>
        <dbReference type="ARBA" id="ARBA00022723"/>
    </source>
</evidence>
<dbReference type="RefSeq" id="WP_316413171.1">
    <property type="nucleotide sequence ID" value="NZ_AP027080.1"/>
</dbReference>
<dbReference type="SMART" id="SM01329">
    <property type="entry name" value="Iso_dh"/>
    <property type="match status" value="1"/>
</dbReference>
<evidence type="ECO:0000256" key="5">
    <source>
        <dbReference type="ARBA" id="ARBA00011738"/>
    </source>
</evidence>
<evidence type="ECO:0000256" key="9">
    <source>
        <dbReference type="ARBA" id="ARBA00022842"/>
    </source>
</evidence>
<dbReference type="KEGG" id="msil:METEAL_36690"/>
<organism evidence="17 18">
    <name type="scientific">Mesoterricola silvestris</name>
    <dbReference type="NCBI Taxonomy" id="2927979"/>
    <lineage>
        <taxon>Bacteria</taxon>
        <taxon>Pseudomonadati</taxon>
        <taxon>Acidobacteriota</taxon>
        <taxon>Holophagae</taxon>
        <taxon>Holophagales</taxon>
        <taxon>Holophagaceae</taxon>
        <taxon>Mesoterricola</taxon>
    </lineage>
</organism>
<dbReference type="InterPro" id="IPR024084">
    <property type="entry name" value="IsoPropMal-DH-like_dom"/>
</dbReference>
<keyword evidence="18" id="KW-1185">Reference proteome</keyword>
<evidence type="ECO:0000256" key="14">
    <source>
        <dbReference type="HAMAP-Rule" id="MF_01033"/>
    </source>
</evidence>
<dbReference type="EMBL" id="AP027080">
    <property type="protein sequence ID" value="BDU74495.1"/>
    <property type="molecule type" value="Genomic_DNA"/>
</dbReference>
<dbReference type="Proteomes" id="UP001238179">
    <property type="component" value="Chromosome"/>
</dbReference>
<evidence type="ECO:0000256" key="11">
    <source>
        <dbReference type="ARBA" id="ARBA00023027"/>
    </source>
</evidence>
<feature type="binding site" evidence="14">
    <location>
        <position position="219"/>
    </location>
    <ligand>
        <name>Mg(2+)</name>
        <dbReference type="ChEBI" id="CHEBI:18420"/>
    </ligand>
</feature>
<evidence type="ECO:0000256" key="3">
    <source>
        <dbReference type="ARBA" id="ARBA00004762"/>
    </source>
</evidence>
<feature type="binding site" evidence="14">
    <location>
        <position position="96"/>
    </location>
    <ligand>
        <name>substrate</name>
    </ligand>
</feature>
<gene>
    <name evidence="14 17" type="primary">leuB</name>
    <name evidence="17" type="ORF">METEAL_36690</name>
</gene>
<feature type="site" description="Important for catalysis" evidence="14">
    <location>
        <position position="141"/>
    </location>
</feature>
<accession>A0AA48KAW5</accession>
<evidence type="ECO:0000256" key="7">
    <source>
        <dbReference type="ARBA" id="ARBA00022605"/>
    </source>
</evidence>
<feature type="binding site" evidence="14">
    <location>
        <position position="134"/>
    </location>
    <ligand>
        <name>substrate</name>
    </ligand>
</feature>
<comment type="catalytic activity">
    <reaction evidence="1 14 15">
        <text>(2R,3S)-3-isopropylmalate + NAD(+) = 4-methyl-2-oxopentanoate + CO2 + NADH</text>
        <dbReference type="Rhea" id="RHEA:32271"/>
        <dbReference type="ChEBI" id="CHEBI:16526"/>
        <dbReference type="ChEBI" id="CHEBI:17865"/>
        <dbReference type="ChEBI" id="CHEBI:35121"/>
        <dbReference type="ChEBI" id="CHEBI:57540"/>
        <dbReference type="ChEBI" id="CHEBI:57945"/>
        <dbReference type="EC" id="1.1.1.85"/>
    </reaction>
</comment>
<dbReference type="InterPro" id="IPR004429">
    <property type="entry name" value="Isopropylmalate_DH"/>
</dbReference>
<comment type="cofactor">
    <cofactor evidence="2">
        <name>Mn(2+)</name>
        <dbReference type="ChEBI" id="CHEBI:29035"/>
    </cofactor>
</comment>
<evidence type="ECO:0000256" key="2">
    <source>
        <dbReference type="ARBA" id="ARBA00001936"/>
    </source>
</evidence>
<feature type="binding site" evidence="14">
    <location>
        <position position="219"/>
    </location>
    <ligand>
        <name>substrate</name>
    </ligand>
</feature>
<comment type="function">
    <text evidence="14 15">Catalyzes the oxidation of 3-carboxy-2-hydroxy-4-methylpentanoate (3-isopropylmalate) to 3-carboxy-4-methyl-2-oxopentanoate. The product decarboxylates to 4-methyl-2 oxopentanoate.</text>
</comment>
<keyword evidence="11 14" id="KW-0520">NAD</keyword>
<reference evidence="18" key="1">
    <citation type="journal article" date="2023" name="Int. J. Syst. Evol. Microbiol.">
        <title>Mesoterricola silvestris gen. nov., sp. nov., Mesoterricola sediminis sp. nov., Geothrix oryzae sp. nov., Geothrix edaphica sp. nov., Geothrix rubra sp. nov., and Geothrix limicola sp. nov., six novel members of Acidobacteriota isolated from soils.</title>
        <authorList>
            <person name="Itoh H."/>
            <person name="Sugisawa Y."/>
            <person name="Mise K."/>
            <person name="Xu Z."/>
            <person name="Kuniyasu M."/>
            <person name="Ushijima N."/>
            <person name="Kawano K."/>
            <person name="Kobayashi E."/>
            <person name="Shiratori Y."/>
            <person name="Masuda Y."/>
            <person name="Senoo K."/>
        </authorList>
    </citation>
    <scope>NUCLEOTIDE SEQUENCE [LARGE SCALE GENOMIC DNA]</scope>
    <source>
        <strain evidence="18">W79</strain>
    </source>
</reference>
<evidence type="ECO:0000256" key="1">
    <source>
        <dbReference type="ARBA" id="ARBA00000624"/>
    </source>
</evidence>
<feature type="site" description="Important for catalysis" evidence="14">
    <location>
        <position position="187"/>
    </location>
</feature>
<dbReference type="AlphaFoldDB" id="A0AA48KAW5"/>
<comment type="subunit">
    <text evidence="5 14 15">Homodimer.</text>
</comment>
<evidence type="ECO:0000256" key="6">
    <source>
        <dbReference type="ARBA" id="ARBA00022430"/>
    </source>
</evidence>
<comment type="subcellular location">
    <subcellularLocation>
        <location evidence="14">Cytoplasm</location>
    </subcellularLocation>
</comment>
<feature type="binding site" evidence="14">
    <location>
        <position position="106"/>
    </location>
    <ligand>
        <name>substrate</name>
    </ligand>
</feature>
<proteinExistence type="inferred from homology"/>
<comment type="caution">
    <text evidence="14">Lacks conserved residue(s) required for the propagation of feature annotation.</text>
</comment>
<feature type="binding site" evidence="14">
    <location>
        <position position="247"/>
    </location>
    <ligand>
        <name>Mg(2+)</name>
        <dbReference type="ChEBI" id="CHEBI:18420"/>
    </ligand>
</feature>
<dbReference type="SUPFAM" id="SSF53659">
    <property type="entry name" value="Isocitrate/Isopropylmalate dehydrogenase-like"/>
    <property type="match status" value="1"/>
</dbReference>
<keyword evidence="13 14" id="KW-0100">Branched-chain amino acid biosynthesis</keyword>
<sequence length="359" mass="37561">MRARIAVLPGDGIGPEVAREARACLEQVASLAGHAFQFLELPIGSAAIDACGTPLPDATLEGCLASDAVFLGAVGDPKHDALPAHQKPEKGLLALRKGLGAFANIRPAFLHPALVNASPLRPEVVRGTDLVIVRELAGGLYFGEPRSLTEDTGTNTLAYSRFEVERIARVAFELAMGRRRKVTSVDKANVLESSLLWRSVVKEVAQGYPEVALEHQYVDSCAMAIVTRPTSFDVVVTDNLFGDILSDEASVLTGSLGMLPSASLGGKVGLYEPVHGSAPDIKGRGVANPLGAILSAAMLLRHSLGLEAEAAALEAAVGRTLDAGYGTPDLKCGRNHVSTRGLADLVRVNVGNLLLGTPA</sequence>